<dbReference type="EMBL" id="LWCA01000598">
    <property type="protein sequence ID" value="OAF67687.1"/>
    <property type="molecule type" value="Genomic_DNA"/>
</dbReference>
<protein>
    <submittedName>
        <fullName evidence="1">Uncharacterized protein</fullName>
    </submittedName>
</protein>
<keyword evidence="2" id="KW-1185">Reference proteome</keyword>
<dbReference type="Proteomes" id="UP000078046">
    <property type="component" value="Unassembled WGS sequence"/>
</dbReference>
<comment type="caution">
    <text evidence="1">The sequence shown here is derived from an EMBL/GenBank/DDBJ whole genome shotgun (WGS) entry which is preliminary data.</text>
</comment>
<evidence type="ECO:0000313" key="2">
    <source>
        <dbReference type="Proteomes" id="UP000078046"/>
    </source>
</evidence>
<proteinExistence type="predicted"/>
<name>A0A177B074_9BILA</name>
<gene>
    <name evidence="1" type="ORF">A3Q56_04567</name>
</gene>
<dbReference type="AlphaFoldDB" id="A0A177B074"/>
<accession>A0A177B074</accession>
<evidence type="ECO:0000313" key="1">
    <source>
        <dbReference type="EMBL" id="OAF67687.1"/>
    </source>
</evidence>
<sequence length="36" mass="4117">MNKKTLQTLSTEADDVWIVNTLMDILESNGNFTLPY</sequence>
<reference evidence="1 2" key="1">
    <citation type="submission" date="2016-04" db="EMBL/GenBank/DDBJ databases">
        <title>The genome of Intoshia linei affirms orthonectids as highly simplified spiralians.</title>
        <authorList>
            <person name="Mikhailov K.V."/>
            <person name="Slusarev G.S."/>
            <person name="Nikitin M.A."/>
            <person name="Logacheva M.D."/>
            <person name="Penin A."/>
            <person name="Aleoshin V."/>
            <person name="Panchin Y.V."/>
        </authorList>
    </citation>
    <scope>NUCLEOTIDE SEQUENCE [LARGE SCALE GENOMIC DNA]</scope>
    <source>
        <strain evidence="1">Intl2013</strain>
        <tissue evidence="1">Whole animal</tissue>
    </source>
</reference>
<organism evidence="1 2">
    <name type="scientific">Intoshia linei</name>
    <dbReference type="NCBI Taxonomy" id="1819745"/>
    <lineage>
        <taxon>Eukaryota</taxon>
        <taxon>Metazoa</taxon>
        <taxon>Spiralia</taxon>
        <taxon>Lophotrochozoa</taxon>
        <taxon>Mesozoa</taxon>
        <taxon>Orthonectida</taxon>
        <taxon>Rhopaluridae</taxon>
        <taxon>Intoshia</taxon>
    </lineage>
</organism>